<dbReference type="AlphaFoldDB" id="A0A8J3EYY2"/>
<keyword evidence="1" id="KW-1133">Transmembrane helix</keyword>
<dbReference type="Proteomes" id="UP000626244">
    <property type="component" value="Unassembled WGS sequence"/>
</dbReference>
<dbReference type="SUPFAM" id="SSF56219">
    <property type="entry name" value="DNase I-like"/>
    <property type="match status" value="1"/>
</dbReference>
<dbReference type="EMBL" id="BMHB01000001">
    <property type="protein sequence ID" value="GGI13831.1"/>
    <property type="molecule type" value="Genomic_DNA"/>
</dbReference>
<accession>A0A8J3EYY2</accession>
<sequence length="353" mass="40415">MIVKTLKGVMYLILSFTLLFVGFLTYVTFTDYKPSEVIPLNIKKNKEQVLKKGVPFSITTFNIGYAGLDKNQDFFMDGGTMSRSSSKKQTSKNLKAITSFIKNEASDINLIQEIDMNSSRSYHINEVNYLTKKLPDYSNTFAVNYQVPWVPVPILRPMGSANSGLLTLSKFNIKNSHRYKLAGQESWPRQQFELDRAFIESRMPVENGKDLILIHLHLSAYDKGGKVRKQQLKYLSTYLEKEIKKGNYFILGGDWNHEIPTTDPTIFESTEKWPDWLQIFPSRFKPEGFQWVTDKTIPTSLSNDFPFKKGRNFQAIIDGFLVSPNITVKNVKGHDLGFENSDHNPVTAELVLK</sequence>
<evidence type="ECO:0000313" key="4">
    <source>
        <dbReference type="Proteomes" id="UP000626244"/>
    </source>
</evidence>
<reference evidence="4" key="1">
    <citation type="journal article" date="2019" name="Int. J. Syst. Evol. Microbiol.">
        <title>The Global Catalogue of Microorganisms (GCM) 10K type strain sequencing project: providing services to taxonomists for standard genome sequencing and annotation.</title>
        <authorList>
            <consortium name="The Broad Institute Genomics Platform"/>
            <consortium name="The Broad Institute Genome Sequencing Center for Infectious Disease"/>
            <person name="Wu L."/>
            <person name="Ma J."/>
        </authorList>
    </citation>
    <scope>NUCLEOTIDE SEQUENCE [LARGE SCALE GENOMIC DNA]</scope>
    <source>
        <strain evidence="4">CGMCC 1.14993</strain>
    </source>
</reference>
<organism evidence="3 4">
    <name type="scientific">Gottfriedia solisilvae</name>
    <dbReference type="NCBI Taxonomy" id="1516104"/>
    <lineage>
        <taxon>Bacteria</taxon>
        <taxon>Bacillati</taxon>
        <taxon>Bacillota</taxon>
        <taxon>Bacilli</taxon>
        <taxon>Bacillales</taxon>
        <taxon>Bacillaceae</taxon>
        <taxon>Gottfriedia</taxon>
    </lineage>
</organism>
<keyword evidence="3" id="KW-0540">Nuclease</keyword>
<dbReference type="GO" id="GO:0006506">
    <property type="term" value="P:GPI anchor biosynthetic process"/>
    <property type="evidence" value="ECO:0007669"/>
    <property type="project" value="TreeGrafter"/>
</dbReference>
<dbReference type="InterPro" id="IPR005135">
    <property type="entry name" value="Endo/exonuclease/phosphatase"/>
</dbReference>
<dbReference type="Pfam" id="PF03372">
    <property type="entry name" value="Exo_endo_phos"/>
    <property type="match status" value="1"/>
</dbReference>
<evidence type="ECO:0000259" key="2">
    <source>
        <dbReference type="Pfam" id="PF03372"/>
    </source>
</evidence>
<dbReference type="OrthoDB" id="7616949at2"/>
<dbReference type="RefSeq" id="WP_087998357.1">
    <property type="nucleotide sequence ID" value="NZ_BMHB01000001.1"/>
</dbReference>
<keyword evidence="3" id="KW-0378">Hydrolase</keyword>
<dbReference type="InterPro" id="IPR036691">
    <property type="entry name" value="Endo/exonu/phosph_ase_sf"/>
</dbReference>
<feature type="transmembrane region" description="Helical" evidence="1">
    <location>
        <begin position="9"/>
        <end position="29"/>
    </location>
</feature>
<protein>
    <submittedName>
        <fullName evidence="3">Endonuclease</fullName>
    </submittedName>
</protein>
<feature type="domain" description="Endonuclease/exonuclease/phosphatase" evidence="2">
    <location>
        <begin position="60"/>
        <end position="343"/>
    </location>
</feature>
<dbReference type="GO" id="GO:0004519">
    <property type="term" value="F:endonuclease activity"/>
    <property type="evidence" value="ECO:0007669"/>
    <property type="project" value="UniProtKB-KW"/>
</dbReference>
<name>A0A8J3EYY2_9BACI</name>
<evidence type="ECO:0000256" key="1">
    <source>
        <dbReference type="SAM" id="Phobius"/>
    </source>
</evidence>
<dbReference type="GO" id="GO:0016020">
    <property type="term" value="C:membrane"/>
    <property type="evidence" value="ECO:0007669"/>
    <property type="project" value="GOC"/>
</dbReference>
<proteinExistence type="predicted"/>
<dbReference type="Gene3D" id="3.60.10.10">
    <property type="entry name" value="Endonuclease/exonuclease/phosphatase"/>
    <property type="match status" value="1"/>
</dbReference>
<keyword evidence="3" id="KW-0255">Endonuclease</keyword>
<dbReference type="InterPro" id="IPR051916">
    <property type="entry name" value="GPI-anchor_lipid_remodeler"/>
</dbReference>
<dbReference type="PANTHER" id="PTHR14859">
    <property type="entry name" value="CALCOFLUOR WHITE HYPERSENSITIVE PROTEIN PRECURSOR"/>
    <property type="match status" value="1"/>
</dbReference>
<evidence type="ECO:0000313" key="3">
    <source>
        <dbReference type="EMBL" id="GGI13831.1"/>
    </source>
</evidence>
<dbReference type="PANTHER" id="PTHR14859:SF1">
    <property type="entry name" value="PGAP2-INTERACTING PROTEIN"/>
    <property type="match status" value="1"/>
</dbReference>
<keyword evidence="1" id="KW-0812">Transmembrane</keyword>
<keyword evidence="1" id="KW-0472">Membrane</keyword>
<keyword evidence="4" id="KW-1185">Reference proteome</keyword>
<comment type="caution">
    <text evidence="3">The sequence shown here is derived from an EMBL/GenBank/DDBJ whole genome shotgun (WGS) entry which is preliminary data.</text>
</comment>
<gene>
    <name evidence="3" type="ORF">GCM10007380_19880</name>
</gene>